<proteinExistence type="predicted"/>
<dbReference type="OrthoDB" id="3661391at2"/>
<evidence type="ECO:0008006" key="4">
    <source>
        <dbReference type="Google" id="ProtNLM"/>
    </source>
</evidence>
<feature type="compositionally biased region" description="Basic and acidic residues" evidence="1">
    <location>
        <begin position="125"/>
        <end position="149"/>
    </location>
</feature>
<gene>
    <name evidence="2" type="ORF">D5S19_13580</name>
</gene>
<accession>A0A419I4W5</accession>
<evidence type="ECO:0000313" key="2">
    <source>
        <dbReference type="EMBL" id="RJQ85579.1"/>
    </source>
</evidence>
<evidence type="ECO:0000313" key="3">
    <source>
        <dbReference type="Proteomes" id="UP000285112"/>
    </source>
</evidence>
<keyword evidence="3" id="KW-1185">Reference proteome</keyword>
<feature type="region of interest" description="Disordered" evidence="1">
    <location>
        <begin position="117"/>
        <end position="149"/>
    </location>
</feature>
<dbReference type="Proteomes" id="UP000285112">
    <property type="component" value="Unassembled WGS sequence"/>
</dbReference>
<protein>
    <recommendedName>
        <fullName evidence="4">Translation initiation factor 2</fullName>
    </recommendedName>
</protein>
<dbReference type="RefSeq" id="WP_120023711.1">
    <property type="nucleotide sequence ID" value="NZ_QZFV01000077.1"/>
</dbReference>
<reference evidence="2 3" key="1">
    <citation type="submission" date="2018-09" db="EMBL/GenBank/DDBJ databases">
        <title>YIM PH 21725 draft genome.</title>
        <authorList>
            <person name="Miao C."/>
        </authorList>
    </citation>
    <scope>NUCLEOTIDE SEQUENCE [LARGE SCALE GENOMIC DNA]</scope>
    <source>
        <strain evidence="3">YIM PH21725</strain>
    </source>
</reference>
<sequence>MTAQDPVSVPIGPHAARWRTLPTRRSVVLVAHNITTLTRLLDIVPTFENDPRVQLVLTDAQADPFRDGLPAALAATGLVTIPWSQAKLTPFDLAISASHHGDLTDLPARRAILSHGIGYTKYPPRRPETGDRRPETGDRRPETGDRRPETEAFGLSVETLLSAGVPRADAFVLSHPDQQRLLAARAPSAAGAAVVAGDPCFDRLLASLPLRERYRRALGIGDRKLIVLSSTWSGDSLLGTRPELPRELVAELSPEEAVCALILHPNLTHGHGAGAVRGWYADCLRAGMLILDEIHGWRAGLIAADLVVGDHGSVTGYSAALGVPTLLGSFTEVPPETAISALGELAPRLPLHGPYLPVLTEAITDPPRFDLVADRTTSAPGQALSLLRKAFYRLLDLDEPTAEISAAPVPVVSSLPGSGGGTADFVSSEIDPAARIVRLSRRPAEVQRPPRGIHPESTATTHLGCSIDYPRTALRTGAAVLTAPYSDLGSDPDAWHESIFRQHPVCAVSVAWSEDSVTARARAGHEYLLTAPGIAPPLLGAVVHTWLSAGLPPEALAPEVTVDLGGRRYPVAIRVIRTQRRA</sequence>
<dbReference type="EMBL" id="QZFV01000077">
    <property type="protein sequence ID" value="RJQ85579.1"/>
    <property type="molecule type" value="Genomic_DNA"/>
</dbReference>
<name>A0A419I4W5_9PSEU</name>
<dbReference type="SUPFAM" id="SSF53756">
    <property type="entry name" value="UDP-Glycosyltransferase/glycogen phosphorylase"/>
    <property type="match status" value="1"/>
</dbReference>
<dbReference type="AlphaFoldDB" id="A0A419I4W5"/>
<comment type="caution">
    <text evidence="2">The sequence shown here is derived from an EMBL/GenBank/DDBJ whole genome shotgun (WGS) entry which is preliminary data.</text>
</comment>
<organism evidence="2 3">
    <name type="scientific">Amycolatopsis panacis</name>
    <dbReference type="NCBI Taxonomy" id="2340917"/>
    <lineage>
        <taxon>Bacteria</taxon>
        <taxon>Bacillati</taxon>
        <taxon>Actinomycetota</taxon>
        <taxon>Actinomycetes</taxon>
        <taxon>Pseudonocardiales</taxon>
        <taxon>Pseudonocardiaceae</taxon>
        <taxon>Amycolatopsis</taxon>
    </lineage>
</organism>
<evidence type="ECO:0000256" key="1">
    <source>
        <dbReference type="SAM" id="MobiDB-lite"/>
    </source>
</evidence>